<dbReference type="PANTHER" id="PTHR30346">
    <property type="entry name" value="TRANSCRIPTIONAL DUAL REGULATOR HCAR-RELATED"/>
    <property type="match status" value="1"/>
</dbReference>
<dbReference type="InterPro" id="IPR000847">
    <property type="entry name" value="LysR_HTH_N"/>
</dbReference>
<dbReference type="PANTHER" id="PTHR30346:SF0">
    <property type="entry name" value="HCA OPERON TRANSCRIPTIONAL ACTIVATOR HCAR"/>
    <property type="match status" value="1"/>
</dbReference>
<dbReference type="SUPFAM" id="SSF46785">
    <property type="entry name" value="Winged helix' DNA-binding domain"/>
    <property type="match status" value="1"/>
</dbReference>
<evidence type="ECO:0000256" key="3">
    <source>
        <dbReference type="ARBA" id="ARBA00023125"/>
    </source>
</evidence>
<dbReference type="InterPro" id="IPR036390">
    <property type="entry name" value="WH_DNA-bd_sf"/>
</dbReference>
<evidence type="ECO:0000313" key="7">
    <source>
        <dbReference type="EMBL" id="SQI34699.1"/>
    </source>
</evidence>
<evidence type="ECO:0000256" key="4">
    <source>
        <dbReference type="ARBA" id="ARBA00023159"/>
    </source>
</evidence>
<proteinExistence type="inferred from homology"/>
<evidence type="ECO:0000256" key="5">
    <source>
        <dbReference type="ARBA" id="ARBA00023163"/>
    </source>
</evidence>
<dbReference type="Pfam" id="PF03466">
    <property type="entry name" value="LysR_substrate"/>
    <property type="match status" value="1"/>
</dbReference>
<dbReference type="RefSeq" id="WP_072700650.1">
    <property type="nucleotide sequence ID" value="NZ_JAFBBL010000001.1"/>
</dbReference>
<dbReference type="Proteomes" id="UP000249091">
    <property type="component" value="Chromosome 1"/>
</dbReference>
<evidence type="ECO:0000313" key="8">
    <source>
        <dbReference type="Proteomes" id="UP000249091"/>
    </source>
</evidence>
<sequence>MDFRQLRYFLAVGEEASFSRAAERCFISQSAISHQITKLEQEVGAKLFERSTRKVKLTPSGVRLMPIAAEVLSLEARALEVGHEPRGSIRITANMSFASQSLDAISRVRERHPNLDVEFVIKDFTDRVNAVASGDADLALIRGDVDRPGLEAIRLGIEDLVIVTSTRHPLSAFSTVELGELAHYPLLLPPRNSQVLLHRVVEDAFVEVGRRVRLGPPIASDHTATLEVITNPRAWTVLYAGTAADTPHKGLKFMRETDHRLRVPVCGVVRSGASPTPELEFLVQALAHSIVPAATTAPARVRDSGS</sequence>
<comment type="similarity">
    <text evidence="1">Belongs to the LysR transcriptional regulatory family.</text>
</comment>
<dbReference type="Gene3D" id="1.10.10.10">
    <property type="entry name" value="Winged helix-like DNA-binding domain superfamily/Winged helix DNA-binding domain"/>
    <property type="match status" value="1"/>
</dbReference>
<organism evidence="7 8">
    <name type="scientific">Rhodococcus coprophilus</name>
    <dbReference type="NCBI Taxonomy" id="38310"/>
    <lineage>
        <taxon>Bacteria</taxon>
        <taxon>Bacillati</taxon>
        <taxon>Actinomycetota</taxon>
        <taxon>Actinomycetes</taxon>
        <taxon>Mycobacteriales</taxon>
        <taxon>Nocardiaceae</taxon>
        <taxon>Rhodococcus</taxon>
    </lineage>
</organism>
<dbReference type="EMBL" id="LS483468">
    <property type="protein sequence ID" value="SQI34699.1"/>
    <property type="molecule type" value="Genomic_DNA"/>
</dbReference>
<feature type="domain" description="HTH lysR-type" evidence="6">
    <location>
        <begin position="1"/>
        <end position="58"/>
    </location>
</feature>
<keyword evidence="8" id="KW-1185">Reference proteome</keyword>
<dbReference type="CDD" id="cd05466">
    <property type="entry name" value="PBP2_LTTR_substrate"/>
    <property type="match status" value="1"/>
</dbReference>
<name>A0A2X4U7U0_9NOCA</name>
<protein>
    <submittedName>
        <fullName evidence="7">LysR family transcriptional regulator</fullName>
    </submittedName>
</protein>
<dbReference type="InterPro" id="IPR005119">
    <property type="entry name" value="LysR_subst-bd"/>
</dbReference>
<dbReference type="GO" id="GO:0032993">
    <property type="term" value="C:protein-DNA complex"/>
    <property type="evidence" value="ECO:0007669"/>
    <property type="project" value="TreeGrafter"/>
</dbReference>
<dbReference type="Pfam" id="PF00126">
    <property type="entry name" value="HTH_1"/>
    <property type="match status" value="1"/>
</dbReference>
<accession>A0A2X4U7U0</accession>
<dbReference type="SUPFAM" id="SSF53850">
    <property type="entry name" value="Periplasmic binding protein-like II"/>
    <property type="match status" value="1"/>
</dbReference>
<evidence type="ECO:0000256" key="1">
    <source>
        <dbReference type="ARBA" id="ARBA00009437"/>
    </source>
</evidence>
<dbReference type="PRINTS" id="PR00039">
    <property type="entry name" value="HTHLYSR"/>
</dbReference>
<dbReference type="FunFam" id="1.10.10.10:FF:000001">
    <property type="entry name" value="LysR family transcriptional regulator"/>
    <property type="match status" value="1"/>
</dbReference>
<gene>
    <name evidence="7" type="primary">catM</name>
    <name evidence="7" type="ORF">NCTC10994_02871</name>
</gene>
<dbReference type="InterPro" id="IPR036388">
    <property type="entry name" value="WH-like_DNA-bd_sf"/>
</dbReference>
<dbReference type="AlphaFoldDB" id="A0A2X4U7U0"/>
<evidence type="ECO:0000259" key="6">
    <source>
        <dbReference type="PROSITE" id="PS50931"/>
    </source>
</evidence>
<keyword evidence="2" id="KW-0805">Transcription regulation</keyword>
<reference evidence="7 8" key="1">
    <citation type="submission" date="2018-06" db="EMBL/GenBank/DDBJ databases">
        <authorList>
            <consortium name="Pathogen Informatics"/>
            <person name="Doyle S."/>
        </authorList>
    </citation>
    <scope>NUCLEOTIDE SEQUENCE [LARGE SCALE GENOMIC DNA]</scope>
    <source>
        <strain evidence="7 8">NCTC10994</strain>
    </source>
</reference>
<dbReference type="STRING" id="1219011.GCA_001895045_02342"/>
<keyword evidence="3" id="KW-0238">DNA-binding</keyword>
<dbReference type="KEGG" id="rcr:NCTC10994_02871"/>
<dbReference type="GO" id="GO:0003700">
    <property type="term" value="F:DNA-binding transcription factor activity"/>
    <property type="evidence" value="ECO:0007669"/>
    <property type="project" value="InterPro"/>
</dbReference>
<keyword evidence="4" id="KW-0010">Activator</keyword>
<dbReference type="Gene3D" id="3.40.190.290">
    <property type="match status" value="1"/>
</dbReference>
<evidence type="ECO:0000256" key="2">
    <source>
        <dbReference type="ARBA" id="ARBA00023015"/>
    </source>
</evidence>
<dbReference type="PROSITE" id="PS50931">
    <property type="entry name" value="HTH_LYSR"/>
    <property type="match status" value="1"/>
</dbReference>
<keyword evidence="5" id="KW-0804">Transcription</keyword>
<dbReference type="GO" id="GO:0003677">
    <property type="term" value="F:DNA binding"/>
    <property type="evidence" value="ECO:0007669"/>
    <property type="project" value="UniProtKB-KW"/>
</dbReference>